<evidence type="ECO:0000256" key="1">
    <source>
        <dbReference type="SAM" id="SignalP"/>
    </source>
</evidence>
<protein>
    <submittedName>
        <fullName evidence="3">FixH family protein</fullName>
    </submittedName>
</protein>
<dbReference type="Pfam" id="PF13115">
    <property type="entry name" value="YtkA"/>
    <property type="match status" value="1"/>
</dbReference>
<evidence type="ECO:0000259" key="2">
    <source>
        <dbReference type="Pfam" id="PF13115"/>
    </source>
</evidence>
<proteinExistence type="predicted"/>
<dbReference type="RefSeq" id="WP_230551726.1">
    <property type="nucleotide sequence ID" value="NZ_JAJISD010000007.1"/>
</dbReference>
<evidence type="ECO:0000313" key="4">
    <source>
        <dbReference type="Proteomes" id="UP001198862"/>
    </source>
</evidence>
<dbReference type="Proteomes" id="UP001198862">
    <property type="component" value="Unassembled WGS sequence"/>
</dbReference>
<keyword evidence="1" id="KW-0732">Signal</keyword>
<organism evidence="3 4">
    <name type="scientific">Reyranella aquatilis</name>
    <dbReference type="NCBI Taxonomy" id="2035356"/>
    <lineage>
        <taxon>Bacteria</taxon>
        <taxon>Pseudomonadati</taxon>
        <taxon>Pseudomonadota</taxon>
        <taxon>Alphaproteobacteria</taxon>
        <taxon>Hyphomicrobiales</taxon>
        <taxon>Reyranellaceae</taxon>
        <taxon>Reyranella</taxon>
    </lineage>
</organism>
<dbReference type="EMBL" id="JAJISD010000007">
    <property type="protein sequence ID" value="MCC8430563.1"/>
    <property type="molecule type" value="Genomic_DNA"/>
</dbReference>
<keyword evidence="4" id="KW-1185">Reference proteome</keyword>
<gene>
    <name evidence="3" type="ORF">LJ725_16430</name>
</gene>
<accession>A0ABS8KY73</accession>
<sequence length="133" mass="14015">MTSALRLAAFAALAAVPLSLIAPAMADVRDYEFQLVHDQLPHNEATEVSVRLVKKSTGAPVPDAVIFASRIDMAPAGMPTMRASLAAAPSADAGVYRFSTQLEMEGAWQLSLAAKVQGEEGTVVGRLILKVLP</sequence>
<name>A0ABS8KY73_9HYPH</name>
<feature type="chain" id="PRO_5047449387" evidence="1">
    <location>
        <begin position="27"/>
        <end position="133"/>
    </location>
</feature>
<comment type="caution">
    <text evidence="3">The sequence shown here is derived from an EMBL/GenBank/DDBJ whole genome shotgun (WGS) entry which is preliminary data.</text>
</comment>
<evidence type="ECO:0000313" key="3">
    <source>
        <dbReference type="EMBL" id="MCC8430563.1"/>
    </source>
</evidence>
<feature type="domain" description="YtkA-like" evidence="2">
    <location>
        <begin position="26"/>
        <end position="112"/>
    </location>
</feature>
<feature type="signal peptide" evidence="1">
    <location>
        <begin position="1"/>
        <end position="26"/>
    </location>
</feature>
<reference evidence="3 4" key="1">
    <citation type="submission" date="2021-11" db="EMBL/GenBank/DDBJ databases">
        <authorList>
            <person name="Lee D.-H."/>
            <person name="Kim S.-B."/>
        </authorList>
    </citation>
    <scope>NUCLEOTIDE SEQUENCE [LARGE SCALE GENOMIC DNA]</scope>
    <source>
        <strain evidence="3 4">KCTC 52223</strain>
    </source>
</reference>
<dbReference type="InterPro" id="IPR032693">
    <property type="entry name" value="YtkA-like_dom"/>
</dbReference>